<reference evidence="10 11" key="1">
    <citation type="submission" date="2020-08" db="EMBL/GenBank/DDBJ databases">
        <title>Genomic Encyclopedia of Type Strains, Phase III (KMG-III): the genomes of soil and plant-associated and newly described type strains.</title>
        <authorList>
            <person name="Whitman W."/>
        </authorList>
    </citation>
    <scope>NUCLEOTIDE SEQUENCE [LARGE SCALE GENOMIC DNA]</scope>
    <source>
        <strain evidence="10 11">CECT 8960</strain>
    </source>
</reference>
<evidence type="ECO:0000256" key="5">
    <source>
        <dbReference type="ARBA" id="ARBA00022989"/>
    </source>
</evidence>
<dbReference type="PANTHER" id="PTHR42703">
    <property type="entry name" value="NADH DEHYDROGENASE"/>
    <property type="match status" value="1"/>
</dbReference>
<feature type="transmembrane region" description="Helical" evidence="8">
    <location>
        <begin position="165"/>
        <end position="186"/>
    </location>
</feature>
<evidence type="ECO:0000259" key="9">
    <source>
        <dbReference type="Pfam" id="PF00361"/>
    </source>
</evidence>
<feature type="transmembrane region" description="Helical" evidence="8">
    <location>
        <begin position="341"/>
        <end position="360"/>
    </location>
</feature>
<feature type="transmembrane region" description="Helical" evidence="8">
    <location>
        <begin position="285"/>
        <end position="303"/>
    </location>
</feature>
<accession>A0A7W7Q8T2</accession>
<dbReference type="PRINTS" id="PR01437">
    <property type="entry name" value="NUOXDRDTASE4"/>
</dbReference>
<feature type="transmembrane region" description="Helical" evidence="8">
    <location>
        <begin position="30"/>
        <end position="52"/>
    </location>
</feature>
<sequence length="499" mass="51724">MTAHLPVLQVLVPLVCAPFCVLLRSRTAAWLLFLFAALASLTCAVLLAVRVGGDGAQRYEMGGWPAPAGIEFVVGAFNTPVLLVVSAVAVVVAVYSRRSVTSEVDARRVPLLYTCLCLTLAGLLGLTVTGDVFNAFVFLEISSLSTYALVAMGRHRRALLASFRYLVIGTVGATFLLIGIGLAYAVTGTLNMSDLARRVADLGDDGGGNRALYAAVVFVFVGLAVKIAVFPLHAWLPGAYAQAPSAIGAFLSATSTKVAIYVFCRFAFTVFGTTLVFGTMPIDRIGLALACLAMVAGSAVACFQTDLKYLLAWSSIAQIGYILAGISLATTAGVSAGYLHVINHAVLKAALFCAAGLLVLRLGSARFTALAGLGRRMPWTFAAVVIAGLGLVGVPPTAGFASKWALLTALVDQGQWAVVAAVLASSLLAMVYIGRIVEVAWFREPAEPGTGPTASKAPASMVAAIWVLVLASVYFGLDATWPAGLADAAADALLANGGE</sequence>
<dbReference type="GO" id="GO:0005886">
    <property type="term" value="C:plasma membrane"/>
    <property type="evidence" value="ECO:0007669"/>
    <property type="project" value="UniProtKB-SubCell"/>
</dbReference>
<feature type="domain" description="NADH:quinone oxidoreductase/Mrp antiporter transmembrane" evidence="9">
    <location>
        <begin position="130"/>
        <end position="427"/>
    </location>
</feature>
<feature type="transmembrane region" description="Helical" evidence="8">
    <location>
        <begin position="414"/>
        <end position="437"/>
    </location>
</feature>
<evidence type="ECO:0000256" key="8">
    <source>
        <dbReference type="SAM" id="Phobius"/>
    </source>
</evidence>
<dbReference type="EMBL" id="JACHJQ010000005">
    <property type="protein sequence ID" value="MBB4908779.1"/>
    <property type="molecule type" value="Genomic_DNA"/>
</dbReference>
<feature type="transmembrane region" description="Helical" evidence="8">
    <location>
        <begin position="381"/>
        <end position="402"/>
    </location>
</feature>
<evidence type="ECO:0000256" key="2">
    <source>
        <dbReference type="ARBA" id="ARBA00005346"/>
    </source>
</evidence>
<evidence type="ECO:0000256" key="4">
    <source>
        <dbReference type="ARBA" id="ARBA00022692"/>
    </source>
</evidence>
<dbReference type="AlphaFoldDB" id="A0A7W7Q8T2"/>
<evidence type="ECO:0000313" key="11">
    <source>
        <dbReference type="Proteomes" id="UP000520767"/>
    </source>
</evidence>
<evidence type="ECO:0000256" key="6">
    <source>
        <dbReference type="ARBA" id="ARBA00023136"/>
    </source>
</evidence>
<dbReference type="Pfam" id="PF00361">
    <property type="entry name" value="Proton_antipo_M"/>
    <property type="match status" value="1"/>
</dbReference>
<feature type="transmembrane region" description="Helical" evidence="8">
    <location>
        <begin position="108"/>
        <end position="126"/>
    </location>
</feature>
<keyword evidence="5 8" id="KW-1133">Transmembrane helix</keyword>
<feature type="transmembrane region" description="Helical" evidence="8">
    <location>
        <begin position="258"/>
        <end position="279"/>
    </location>
</feature>
<feature type="transmembrane region" description="Helical" evidence="8">
    <location>
        <begin position="310"/>
        <end position="329"/>
    </location>
</feature>
<dbReference type="InterPro" id="IPR001750">
    <property type="entry name" value="ND/Mrp_TM"/>
</dbReference>
<feature type="transmembrane region" description="Helical" evidence="8">
    <location>
        <begin position="457"/>
        <end position="477"/>
    </location>
</feature>
<feature type="transmembrane region" description="Helical" evidence="8">
    <location>
        <begin position="132"/>
        <end position="153"/>
    </location>
</feature>
<comment type="similarity">
    <text evidence="2">Belongs to the CPA3 antiporters (TC 2.A.63) subunit D family.</text>
</comment>
<keyword evidence="6 8" id="KW-0472">Membrane</keyword>
<proteinExistence type="inferred from homology"/>
<dbReference type="RefSeq" id="WP_184812884.1">
    <property type="nucleotide sequence ID" value="NZ_JACHJQ010000005.1"/>
</dbReference>
<evidence type="ECO:0000256" key="7">
    <source>
        <dbReference type="RuleBase" id="RU000320"/>
    </source>
</evidence>
<dbReference type="PANTHER" id="PTHR42703:SF1">
    <property type="entry name" value="NA(+)_H(+) ANTIPORTER SUBUNIT D1"/>
    <property type="match status" value="1"/>
</dbReference>
<comment type="caution">
    <text evidence="10">The sequence shown here is derived from an EMBL/GenBank/DDBJ whole genome shotgun (WGS) entry which is preliminary data.</text>
</comment>
<dbReference type="Proteomes" id="UP000520767">
    <property type="component" value="Unassembled WGS sequence"/>
</dbReference>
<protein>
    <submittedName>
        <fullName evidence="10">Multicomponent Na+:H+ antiporter subunit D</fullName>
    </submittedName>
</protein>
<dbReference type="GO" id="GO:0008137">
    <property type="term" value="F:NADH dehydrogenase (ubiquinone) activity"/>
    <property type="evidence" value="ECO:0007669"/>
    <property type="project" value="InterPro"/>
</dbReference>
<keyword evidence="4 7" id="KW-0812">Transmembrane</keyword>
<evidence type="ECO:0000313" key="10">
    <source>
        <dbReference type="EMBL" id="MBB4908779.1"/>
    </source>
</evidence>
<keyword evidence="11" id="KW-1185">Reference proteome</keyword>
<organism evidence="10 11">
    <name type="scientific">Actinophytocola algeriensis</name>
    <dbReference type="NCBI Taxonomy" id="1768010"/>
    <lineage>
        <taxon>Bacteria</taxon>
        <taxon>Bacillati</taxon>
        <taxon>Actinomycetota</taxon>
        <taxon>Actinomycetes</taxon>
        <taxon>Pseudonocardiales</taxon>
        <taxon>Pseudonocardiaceae</taxon>
    </lineage>
</organism>
<evidence type="ECO:0000256" key="3">
    <source>
        <dbReference type="ARBA" id="ARBA00022475"/>
    </source>
</evidence>
<keyword evidence="3" id="KW-1003">Cell membrane</keyword>
<dbReference type="InterPro" id="IPR003918">
    <property type="entry name" value="NADH_UbQ_OxRdtase"/>
</dbReference>
<gene>
    <name evidence="10" type="ORF">FHR82_005032</name>
</gene>
<feature type="transmembrane region" description="Helical" evidence="8">
    <location>
        <begin position="211"/>
        <end position="237"/>
    </location>
</feature>
<dbReference type="InterPro" id="IPR050586">
    <property type="entry name" value="CPA3_Na-H_Antiporter_D"/>
</dbReference>
<feature type="transmembrane region" description="Helical" evidence="8">
    <location>
        <begin position="72"/>
        <end position="96"/>
    </location>
</feature>
<evidence type="ECO:0000256" key="1">
    <source>
        <dbReference type="ARBA" id="ARBA00004651"/>
    </source>
</evidence>
<comment type="subcellular location">
    <subcellularLocation>
        <location evidence="1">Cell membrane</location>
        <topology evidence="1">Multi-pass membrane protein</topology>
    </subcellularLocation>
    <subcellularLocation>
        <location evidence="7">Membrane</location>
        <topology evidence="7">Multi-pass membrane protein</topology>
    </subcellularLocation>
</comment>
<name>A0A7W7Q8T2_9PSEU</name>
<feature type="transmembrane region" description="Helical" evidence="8">
    <location>
        <begin position="6"/>
        <end position="23"/>
    </location>
</feature>
<dbReference type="GO" id="GO:0042773">
    <property type="term" value="P:ATP synthesis coupled electron transport"/>
    <property type="evidence" value="ECO:0007669"/>
    <property type="project" value="InterPro"/>
</dbReference>